<dbReference type="SUPFAM" id="SSF143865">
    <property type="entry name" value="CorA soluble domain-like"/>
    <property type="match status" value="1"/>
</dbReference>
<evidence type="ECO:0000256" key="4">
    <source>
        <dbReference type="ARBA" id="ARBA00022989"/>
    </source>
</evidence>
<keyword evidence="4 6" id="KW-1133">Transmembrane helix</keyword>
<dbReference type="CDD" id="cd12827">
    <property type="entry name" value="EcCorA_ZntB-like_u2"/>
    <property type="match status" value="1"/>
</dbReference>
<evidence type="ECO:0000313" key="8">
    <source>
        <dbReference type="Proteomes" id="UP000229459"/>
    </source>
</evidence>
<dbReference type="PANTHER" id="PTHR47891">
    <property type="entry name" value="TRANSPORTER-RELATED"/>
    <property type="match status" value="1"/>
</dbReference>
<feature type="transmembrane region" description="Helical" evidence="6">
    <location>
        <begin position="249"/>
        <end position="269"/>
    </location>
</feature>
<evidence type="ECO:0000256" key="5">
    <source>
        <dbReference type="ARBA" id="ARBA00023136"/>
    </source>
</evidence>
<dbReference type="InterPro" id="IPR045861">
    <property type="entry name" value="CorA_cytoplasmic_dom"/>
</dbReference>
<dbReference type="EMBL" id="PCSR01000034">
    <property type="protein sequence ID" value="PIP53329.1"/>
    <property type="molecule type" value="Genomic_DNA"/>
</dbReference>
<dbReference type="Gene3D" id="3.30.460.20">
    <property type="entry name" value="CorA soluble domain-like"/>
    <property type="match status" value="1"/>
</dbReference>
<proteinExistence type="inferred from homology"/>
<reference evidence="7 8" key="1">
    <citation type="submission" date="2017-09" db="EMBL/GenBank/DDBJ databases">
        <title>Depth-based differentiation of microbial function through sediment-hosted aquifers and enrichment of novel symbionts in the deep terrestrial subsurface.</title>
        <authorList>
            <person name="Probst A.J."/>
            <person name="Ladd B."/>
            <person name="Jarett J.K."/>
            <person name="Geller-Mcgrath D.E."/>
            <person name="Sieber C.M."/>
            <person name="Emerson J.B."/>
            <person name="Anantharaman K."/>
            <person name="Thomas B.C."/>
            <person name="Malmstrom R."/>
            <person name="Stieglmeier M."/>
            <person name="Klingl A."/>
            <person name="Woyke T."/>
            <person name="Ryan C.M."/>
            <person name="Banfield J.F."/>
        </authorList>
    </citation>
    <scope>NUCLEOTIDE SEQUENCE [LARGE SCALE GENOMIC DNA]</scope>
    <source>
        <strain evidence="7">CG23_combo_of_CG06-09_8_20_14_all_34_8</strain>
    </source>
</reference>
<dbReference type="Gene3D" id="1.20.58.340">
    <property type="entry name" value="Magnesium transport protein CorA, transmembrane region"/>
    <property type="match status" value="2"/>
</dbReference>
<accession>A0A2H0B6S3</accession>
<evidence type="ECO:0000256" key="3">
    <source>
        <dbReference type="ARBA" id="ARBA00022692"/>
    </source>
</evidence>
<keyword evidence="5 6" id="KW-0472">Membrane</keyword>
<feature type="transmembrane region" description="Helical" evidence="6">
    <location>
        <begin position="281"/>
        <end position="300"/>
    </location>
</feature>
<sequence>MINYYFKTIKSKFLKKIPNLRNGCWIHVCKASKEDITYISKEIGFDYQDLADTLDQYEIPRMERVNGSIMLFLRYPTAENHGLYTLPLTIVLNAPYFVTITLANSEILDQFIHQDSCLATTQQSKLLLSILQRITRSFTLSIKQVNDKVLAQKKDLSLIDTKDIAFLIEIEDILNQYLASLTPMEEIVKRILGSGYIKQYDDDKDLFEDVLLSITQSVNICKTNIKSITSLRDSYQILFSNNLNKNIQLLTFLTIVLTIPTIVGSFFGMNVALPLADHPQAFPIIMLFTFALSALFAILLNRKKWF</sequence>
<evidence type="ECO:0000256" key="2">
    <source>
        <dbReference type="ARBA" id="ARBA00009765"/>
    </source>
</evidence>
<name>A0A2H0B6S3_9BACT</name>
<organism evidence="7 8">
    <name type="scientific">Candidatus Beckwithbacteria bacterium CG23_combo_of_CG06-09_8_20_14_all_34_8</name>
    <dbReference type="NCBI Taxonomy" id="1974497"/>
    <lineage>
        <taxon>Bacteria</taxon>
        <taxon>Candidatus Beckwithiibacteriota</taxon>
    </lineage>
</organism>
<dbReference type="InterPro" id="IPR045863">
    <property type="entry name" value="CorA_TM1_TM2"/>
</dbReference>
<protein>
    <recommendedName>
        <fullName evidence="9">Magnesium transporter</fullName>
    </recommendedName>
</protein>
<dbReference type="Proteomes" id="UP000229459">
    <property type="component" value="Unassembled WGS sequence"/>
</dbReference>
<evidence type="ECO:0000256" key="1">
    <source>
        <dbReference type="ARBA" id="ARBA00004141"/>
    </source>
</evidence>
<dbReference type="GO" id="GO:0046873">
    <property type="term" value="F:metal ion transmembrane transporter activity"/>
    <property type="evidence" value="ECO:0007669"/>
    <property type="project" value="InterPro"/>
</dbReference>
<dbReference type="Pfam" id="PF01544">
    <property type="entry name" value="CorA"/>
    <property type="match status" value="1"/>
</dbReference>
<dbReference type="SUPFAM" id="SSF144083">
    <property type="entry name" value="Magnesium transport protein CorA, transmembrane region"/>
    <property type="match status" value="1"/>
</dbReference>
<dbReference type="GO" id="GO:0016020">
    <property type="term" value="C:membrane"/>
    <property type="evidence" value="ECO:0007669"/>
    <property type="project" value="UniProtKB-SubCell"/>
</dbReference>
<dbReference type="AlphaFoldDB" id="A0A2H0B6S3"/>
<evidence type="ECO:0000256" key="6">
    <source>
        <dbReference type="SAM" id="Phobius"/>
    </source>
</evidence>
<evidence type="ECO:0000313" key="7">
    <source>
        <dbReference type="EMBL" id="PIP53329.1"/>
    </source>
</evidence>
<comment type="caution">
    <text evidence="7">The sequence shown here is derived from an EMBL/GenBank/DDBJ whole genome shotgun (WGS) entry which is preliminary data.</text>
</comment>
<dbReference type="PANTHER" id="PTHR47891:SF2">
    <property type="entry name" value="MAGNESIUM AND COBALT TRANSPORTER"/>
    <property type="match status" value="1"/>
</dbReference>
<dbReference type="InterPro" id="IPR047199">
    <property type="entry name" value="CorA-like"/>
</dbReference>
<keyword evidence="3 6" id="KW-0812">Transmembrane</keyword>
<comment type="subcellular location">
    <subcellularLocation>
        <location evidence="1">Membrane</location>
        <topology evidence="1">Multi-pass membrane protein</topology>
    </subcellularLocation>
</comment>
<gene>
    <name evidence="7" type="ORF">COX08_01590</name>
</gene>
<evidence type="ECO:0008006" key="9">
    <source>
        <dbReference type="Google" id="ProtNLM"/>
    </source>
</evidence>
<comment type="similarity">
    <text evidence="2">Belongs to the CorA metal ion transporter (MIT) (TC 1.A.35) family.</text>
</comment>
<dbReference type="InterPro" id="IPR002523">
    <property type="entry name" value="MgTranspt_CorA/ZnTranspt_ZntB"/>
</dbReference>